<dbReference type="InterPro" id="IPR033695">
    <property type="entry name" value="POLO_box_2"/>
</dbReference>
<name>A0A4P9XYU8_9FUNG</name>
<dbReference type="Gene3D" id="3.30.1120.30">
    <property type="entry name" value="POLO box domain"/>
    <property type="match status" value="2"/>
</dbReference>
<evidence type="ECO:0000256" key="6">
    <source>
        <dbReference type="ARBA" id="ARBA00022840"/>
    </source>
</evidence>
<keyword evidence="3" id="KW-0677">Repeat</keyword>
<evidence type="ECO:0000259" key="8">
    <source>
        <dbReference type="PROSITE" id="PS50078"/>
    </source>
</evidence>
<dbReference type="GO" id="GO:0000922">
    <property type="term" value="C:spindle pole"/>
    <property type="evidence" value="ECO:0007669"/>
    <property type="project" value="TreeGrafter"/>
</dbReference>
<dbReference type="GO" id="GO:0005634">
    <property type="term" value="C:nucleus"/>
    <property type="evidence" value="ECO:0007669"/>
    <property type="project" value="TreeGrafter"/>
</dbReference>
<keyword evidence="6" id="KW-0067">ATP-binding</keyword>
<keyword evidence="4" id="KW-0547">Nucleotide-binding</keyword>
<dbReference type="InterPro" id="IPR033701">
    <property type="entry name" value="POLO_box_1"/>
</dbReference>
<dbReference type="AlphaFoldDB" id="A0A4P9XYU8"/>
<dbReference type="SUPFAM" id="SSF82615">
    <property type="entry name" value="Polo-box domain"/>
    <property type="match status" value="2"/>
</dbReference>
<reference evidence="10" key="1">
    <citation type="journal article" date="2018" name="Nat. Microbiol.">
        <title>Leveraging single-cell genomics to expand the fungal tree of life.</title>
        <authorList>
            <person name="Ahrendt S.R."/>
            <person name="Quandt C.A."/>
            <person name="Ciobanu D."/>
            <person name="Clum A."/>
            <person name="Salamov A."/>
            <person name="Andreopoulos B."/>
            <person name="Cheng J.F."/>
            <person name="Woyke T."/>
            <person name="Pelin A."/>
            <person name="Henrissat B."/>
            <person name="Reynolds N.K."/>
            <person name="Benny G.L."/>
            <person name="Smith M.E."/>
            <person name="James T.Y."/>
            <person name="Grigoriev I.V."/>
        </authorList>
    </citation>
    <scope>NUCLEOTIDE SEQUENCE [LARGE SCALE GENOMIC DNA]</scope>
</reference>
<evidence type="ECO:0000256" key="1">
    <source>
        <dbReference type="ARBA" id="ARBA00022527"/>
    </source>
</evidence>
<evidence type="ECO:0000256" key="2">
    <source>
        <dbReference type="ARBA" id="ARBA00022679"/>
    </source>
</evidence>
<dbReference type="EMBL" id="KZ988812">
    <property type="protein sequence ID" value="RKP11554.1"/>
    <property type="molecule type" value="Genomic_DNA"/>
</dbReference>
<dbReference type="GO" id="GO:0004674">
    <property type="term" value="F:protein serine/threonine kinase activity"/>
    <property type="evidence" value="ECO:0007669"/>
    <property type="project" value="UniProtKB-KW"/>
</dbReference>
<keyword evidence="1" id="KW-0723">Serine/threonine-protein kinase</keyword>
<feature type="compositionally biased region" description="Basic and acidic residues" evidence="7">
    <location>
        <begin position="26"/>
        <end position="40"/>
    </location>
</feature>
<dbReference type="GO" id="GO:0005816">
    <property type="term" value="C:spindle pole body"/>
    <property type="evidence" value="ECO:0007669"/>
    <property type="project" value="TreeGrafter"/>
</dbReference>
<evidence type="ECO:0000256" key="5">
    <source>
        <dbReference type="ARBA" id="ARBA00022777"/>
    </source>
</evidence>
<evidence type="ECO:0000256" key="4">
    <source>
        <dbReference type="ARBA" id="ARBA00022741"/>
    </source>
</evidence>
<dbReference type="PANTHER" id="PTHR24345:SF0">
    <property type="entry name" value="CELL CYCLE SERINE_THREONINE-PROTEIN KINASE CDC5_MSD2"/>
    <property type="match status" value="1"/>
</dbReference>
<keyword evidence="2" id="KW-0808">Transferase</keyword>
<dbReference type="Pfam" id="PF00659">
    <property type="entry name" value="POLO_box"/>
    <property type="match status" value="2"/>
</dbReference>
<evidence type="ECO:0000313" key="10">
    <source>
        <dbReference type="Proteomes" id="UP000267251"/>
    </source>
</evidence>
<dbReference type="PANTHER" id="PTHR24345">
    <property type="entry name" value="SERINE/THREONINE-PROTEIN KINASE PLK"/>
    <property type="match status" value="1"/>
</dbReference>
<evidence type="ECO:0000256" key="3">
    <source>
        <dbReference type="ARBA" id="ARBA00022737"/>
    </source>
</evidence>
<dbReference type="CDD" id="cd13118">
    <property type="entry name" value="POLO_box_1"/>
    <property type="match status" value="1"/>
</dbReference>
<accession>A0A4P9XYU8</accession>
<keyword evidence="10" id="KW-1185">Reference proteome</keyword>
<dbReference type="GO" id="GO:0005737">
    <property type="term" value="C:cytoplasm"/>
    <property type="evidence" value="ECO:0007669"/>
    <property type="project" value="TreeGrafter"/>
</dbReference>
<dbReference type="Proteomes" id="UP000267251">
    <property type="component" value="Unassembled WGS sequence"/>
</dbReference>
<organism evidence="9 10">
    <name type="scientific">Piptocephalis cylindrospora</name>
    <dbReference type="NCBI Taxonomy" id="1907219"/>
    <lineage>
        <taxon>Eukaryota</taxon>
        <taxon>Fungi</taxon>
        <taxon>Fungi incertae sedis</taxon>
        <taxon>Zoopagomycota</taxon>
        <taxon>Zoopagomycotina</taxon>
        <taxon>Zoopagomycetes</taxon>
        <taxon>Zoopagales</taxon>
        <taxon>Piptocephalidaceae</taxon>
        <taxon>Piptocephalis</taxon>
    </lineage>
</organism>
<sequence length="341" mass="38148">MPVSALHTDPGFPLYDPSESGGKGSGETKDKGRLETELEPRRAPEILKKIIVSTEINNESGATPPRIPMTLSERDSRIIQGRVPPSDYGAQTLAGPDSLEVFESTAVMLESAFTRIREGRALGHTFSPTKRPVEAPAVFVAKWMDLSKKYGLGFELTDGSAGGLFKDGTILARSADLRHLEYLKSSRENGSNLLKRSTHTTDHCPGELGKKMAILAYFTRFMGDNLLLDRSIAFSDVNRTEKMDFISSFFRVRDAAVFRLSNRVLQFNFHLHYKLILSDQGRVVTLVDEEKYMRTWSLSAALREGSDTLVYRAVRQTRDILVAMTASYRAHLAQEAQRAWQ</sequence>
<evidence type="ECO:0000256" key="7">
    <source>
        <dbReference type="SAM" id="MobiDB-lite"/>
    </source>
</evidence>
<dbReference type="OrthoDB" id="408964at2759"/>
<gene>
    <name evidence="9" type="ORF">BJ684DRAFT_21869</name>
</gene>
<dbReference type="CDD" id="cd13117">
    <property type="entry name" value="POLO_box_2"/>
    <property type="match status" value="1"/>
</dbReference>
<evidence type="ECO:0000313" key="9">
    <source>
        <dbReference type="EMBL" id="RKP11554.1"/>
    </source>
</evidence>
<proteinExistence type="predicted"/>
<dbReference type="GO" id="GO:0007052">
    <property type="term" value="P:mitotic spindle organization"/>
    <property type="evidence" value="ECO:0007669"/>
    <property type="project" value="TreeGrafter"/>
</dbReference>
<feature type="region of interest" description="Disordered" evidence="7">
    <location>
        <begin position="1"/>
        <end position="40"/>
    </location>
</feature>
<dbReference type="GO" id="GO:0005524">
    <property type="term" value="F:ATP binding"/>
    <property type="evidence" value="ECO:0007669"/>
    <property type="project" value="UniProtKB-KW"/>
</dbReference>
<keyword evidence="5" id="KW-0418">Kinase</keyword>
<dbReference type="InterPro" id="IPR036947">
    <property type="entry name" value="POLO_box_dom_sf"/>
</dbReference>
<dbReference type="PROSITE" id="PS50078">
    <property type="entry name" value="POLO_BOX"/>
    <property type="match status" value="1"/>
</dbReference>
<dbReference type="GO" id="GO:0000776">
    <property type="term" value="C:kinetochore"/>
    <property type="evidence" value="ECO:0007669"/>
    <property type="project" value="TreeGrafter"/>
</dbReference>
<protein>
    <recommendedName>
        <fullName evidence="8">POLO box domain-containing protein</fullName>
    </recommendedName>
</protein>
<dbReference type="InterPro" id="IPR000959">
    <property type="entry name" value="POLO_box_dom"/>
</dbReference>
<feature type="domain" description="POLO box" evidence="8">
    <location>
        <begin position="139"/>
        <end position="224"/>
    </location>
</feature>